<feature type="region of interest" description="Disordered" evidence="1">
    <location>
        <begin position="1"/>
        <end position="21"/>
    </location>
</feature>
<accession>A0ABS5XY01</accession>
<reference evidence="2 3" key="1">
    <citation type="submission" date="2021-03" db="EMBL/GenBank/DDBJ databases">
        <title>Microbacterium pauli sp. nov., isolated from microfiltered milk.</title>
        <authorList>
            <person name="Bellassi P."/>
            <person name="Fontana A."/>
            <person name="Callegari M.L."/>
            <person name="Lorenzo M."/>
            <person name="Cappa F."/>
        </authorList>
    </citation>
    <scope>NUCLEOTIDE SEQUENCE [LARGE SCALE GENOMIC DNA]</scope>
    <source>
        <strain evidence="2 3">DSM 18909</strain>
    </source>
</reference>
<evidence type="ECO:0000256" key="1">
    <source>
        <dbReference type="SAM" id="MobiDB-lite"/>
    </source>
</evidence>
<proteinExistence type="predicted"/>
<gene>
    <name evidence="2" type="ORF">J0P97_13095</name>
</gene>
<protein>
    <submittedName>
        <fullName evidence="2">Uncharacterized protein</fullName>
    </submittedName>
</protein>
<dbReference type="EMBL" id="JAFLHG010000013">
    <property type="protein sequence ID" value="MBT8798999.1"/>
    <property type="molecule type" value="Genomic_DNA"/>
</dbReference>
<sequence>MPPDDENDIPPPPDDDAPVPARVPVAVERPPAGPRAPRMSGIERVGEAVVRQVLGATFVREEPYTPPTRFN</sequence>
<name>A0ABS5XY01_9MICO</name>
<feature type="compositionally biased region" description="Acidic residues" evidence="1">
    <location>
        <begin position="1"/>
        <end position="17"/>
    </location>
</feature>
<dbReference type="Proteomes" id="UP000740605">
    <property type="component" value="Unassembled WGS sequence"/>
</dbReference>
<evidence type="ECO:0000313" key="3">
    <source>
        <dbReference type="Proteomes" id="UP000740605"/>
    </source>
</evidence>
<keyword evidence="3" id="KW-1185">Reference proteome</keyword>
<evidence type="ECO:0000313" key="2">
    <source>
        <dbReference type="EMBL" id="MBT8798999.1"/>
    </source>
</evidence>
<organism evidence="2 3">
    <name type="scientific">Microbacterium flavum</name>
    <dbReference type="NCBI Taxonomy" id="415216"/>
    <lineage>
        <taxon>Bacteria</taxon>
        <taxon>Bacillati</taxon>
        <taxon>Actinomycetota</taxon>
        <taxon>Actinomycetes</taxon>
        <taxon>Micrococcales</taxon>
        <taxon>Microbacteriaceae</taxon>
        <taxon>Microbacterium</taxon>
    </lineage>
</organism>
<comment type="caution">
    <text evidence="2">The sequence shown here is derived from an EMBL/GenBank/DDBJ whole genome shotgun (WGS) entry which is preliminary data.</text>
</comment>